<dbReference type="GO" id="GO:0006325">
    <property type="term" value="P:chromatin organization"/>
    <property type="evidence" value="ECO:0007669"/>
    <property type="project" value="UniProtKB-KW"/>
</dbReference>
<dbReference type="GeneID" id="115633146"/>
<evidence type="ECO:0000256" key="4">
    <source>
        <dbReference type="ARBA" id="ARBA00022843"/>
    </source>
</evidence>
<dbReference type="Gene3D" id="1.10.274.30">
    <property type="entry name" value="MRG domain"/>
    <property type="match status" value="2"/>
</dbReference>
<dbReference type="GO" id="GO:0005634">
    <property type="term" value="C:nucleus"/>
    <property type="evidence" value="ECO:0007669"/>
    <property type="project" value="UniProtKB-SubCell"/>
</dbReference>
<dbReference type="SUPFAM" id="SSF54160">
    <property type="entry name" value="Chromo domain-like"/>
    <property type="match status" value="1"/>
</dbReference>
<dbReference type="GO" id="GO:0035267">
    <property type="term" value="C:NuA4 histone acetyltransferase complex"/>
    <property type="evidence" value="ECO:0007669"/>
    <property type="project" value="TreeGrafter"/>
</dbReference>
<dbReference type="Proteomes" id="UP000504634">
    <property type="component" value="Unplaced"/>
</dbReference>
<accession>A0A6J2UE33</accession>
<feature type="compositionally biased region" description="Low complexity" evidence="10">
    <location>
        <begin position="139"/>
        <end position="164"/>
    </location>
</feature>
<reference evidence="14" key="1">
    <citation type="submission" date="2025-08" db="UniProtKB">
        <authorList>
            <consortium name="RefSeq"/>
        </authorList>
    </citation>
    <scope>IDENTIFICATION</scope>
    <source>
        <strain evidence="14">11010-0011.00</strain>
        <tissue evidence="14">Whole body</tissue>
    </source>
</reference>
<gene>
    <name evidence="14" type="primary">LOC115633146</name>
</gene>
<name>A0A6J2UE33_DROLE</name>
<evidence type="ECO:0000256" key="2">
    <source>
        <dbReference type="ARBA" id="ARBA00004286"/>
    </source>
</evidence>
<organism evidence="13 14">
    <name type="scientific">Drosophila lebanonensis</name>
    <name type="common">Fruit fly</name>
    <name type="synonym">Scaptodrosophila lebanonensis</name>
    <dbReference type="NCBI Taxonomy" id="7225"/>
    <lineage>
        <taxon>Eukaryota</taxon>
        <taxon>Metazoa</taxon>
        <taxon>Ecdysozoa</taxon>
        <taxon>Arthropoda</taxon>
        <taxon>Hexapoda</taxon>
        <taxon>Insecta</taxon>
        <taxon>Pterygota</taxon>
        <taxon>Neoptera</taxon>
        <taxon>Endopterygota</taxon>
        <taxon>Diptera</taxon>
        <taxon>Brachycera</taxon>
        <taxon>Muscomorpha</taxon>
        <taxon>Ephydroidea</taxon>
        <taxon>Drosophilidae</taxon>
        <taxon>Scaptodrosophila</taxon>
    </lineage>
</organism>
<dbReference type="InterPro" id="IPR038217">
    <property type="entry name" value="MRG_C_sf"/>
</dbReference>
<feature type="domain" description="MSL3 chromodomain-like" evidence="12">
    <location>
        <begin position="11"/>
        <end position="88"/>
    </location>
</feature>
<dbReference type="InterPro" id="IPR053820">
    <property type="entry name" value="MSL3_chromo-like"/>
</dbReference>
<dbReference type="PROSITE" id="PS51640">
    <property type="entry name" value="MRG"/>
    <property type="match status" value="1"/>
</dbReference>
<dbReference type="Gene3D" id="2.30.30.140">
    <property type="match status" value="1"/>
</dbReference>
<evidence type="ECO:0000259" key="12">
    <source>
        <dbReference type="Pfam" id="PF22732"/>
    </source>
</evidence>
<dbReference type="InterPro" id="IPR026541">
    <property type="entry name" value="MRG_dom"/>
</dbReference>
<proteinExistence type="predicted"/>
<keyword evidence="7" id="KW-0804">Transcription</keyword>
<evidence type="ECO:0000256" key="8">
    <source>
        <dbReference type="ARBA" id="ARBA00023242"/>
    </source>
</evidence>
<dbReference type="InterPro" id="IPR016197">
    <property type="entry name" value="Chromo-like_dom_sf"/>
</dbReference>
<dbReference type="GO" id="GO:0006355">
    <property type="term" value="P:regulation of DNA-templated transcription"/>
    <property type="evidence" value="ECO:0007669"/>
    <property type="project" value="InterPro"/>
</dbReference>
<feature type="region of interest" description="Disordered" evidence="10">
    <location>
        <begin position="98"/>
        <end position="194"/>
    </location>
</feature>
<dbReference type="AlphaFoldDB" id="A0A6J2UE33"/>
<evidence type="ECO:0000256" key="10">
    <source>
        <dbReference type="SAM" id="MobiDB-lite"/>
    </source>
</evidence>
<dbReference type="PANTHER" id="PTHR10880:SF15">
    <property type="entry name" value="MSL COMPLEX SUBUNIT 3"/>
    <property type="match status" value="1"/>
</dbReference>
<keyword evidence="3" id="KW-0158">Chromosome</keyword>
<keyword evidence="13" id="KW-1185">Reference proteome</keyword>
<comment type="subcellular location">
    <subcellularLocation>
        <location evidence="2">Chromosome</location>
    </subcellularLocation>
    <subcellularLocation>
        <location evidence="1">Nucleus</location>
    </subcellularLocation>
</comment>
<protein>
    <recommendedName>
        <fullName evidence="9">Protein male-specific lethal-3</fullName>
    </recommendedName>
</protein>
<dbReference type="OrthoDB" id="10044771at2759"/>
<keyword evidence="5" id="KW-0156">Chromatin regulator</keyword>
<dbReference type="CTD" id="38779"/>
<evidence type="ECO:0000256" key="5">
    <source>
        <dbReference type="ARBA" id="ARBA00022853"/>
    </source>
</evidence>
<dbReference type="Pfam" id="PF22732">
    <property type="entry name" value="MSL3_chromo-like"/>
    <property type="match status" value="1"/>
</dbReference>
<keyword evidence="8" id="KW-0539">Nucleus</keyword>
<keyword evidence="6" id="KW-0805">Transcription regulation</keyword>
<evidence type="ECO:0000256" key="7">
    <source>
        <dbReference type="ARBA" id="ARBA00023163"/>
    </source>
</evidence>
<dbReference type="PANTHER" id="PTHR10880">
    <property type="entry name" value="MORTALITY FACTOR 4-LIKE PROTEIN"/>
    <property type="match status" value="1"/>
</dbReference>
<evidence type="ECO:0000259" key="11">
    <source>
        <dbReference type="Pfam" id="PF05712"/>
    </source>
</evidence>
<sequence>MTAKENEGPVFVKGEKVLCYEPDSKKASVLYECKVLCVYERKDKQGNKYYEYKVHFQGWSSSWDRAFKADYLLKDNVENRQLQRELAEAAQLQIGGYSYKDTKTPTAPVSKKKRSGRAAASEHGGEKHETDPLEIAPTRSRQSQHHQAQQHELPRSQRSTSGGSRSRDNSGGRKSQATAHGNVTMKGKRGKVRAEDAEGLDASMESINHVEQEDRVMLRISERLREYMEYDYNMVVKFGKQHALPARMPIVSILESFVKQRAVELALSIKQESQRARNTKGRCVHRQREFERVMSIVCLIKEVVDGLRIYFEFLLEDQLLYKEEKPYTYAYLTEENMRNCSDILNKSFDYINPNCDTDLIGLDGALGEVGVGDVSTTNGDGLADSVLAQIDYEKQLQKCLEYIDKHSGKNNNTSAYKNNTYFAAYNLPIEMRDFLFETFNWRLLNDKSPPEKSMVFGAPHLARLLVKLPEYLNVSPISNESLGELLPHLDTFINYLENHKEWFDKENYMHDTPHQEQLQMELLESLDQNHESSAIASN</sequence>
<evidence type="ECO:0000256" key="9">
    <source>
        <dbReference type="ARBA" id="ARBA00069454"/>
    </source>
</evidence>
<dbReference type="GO" id="GO:0072487">
    <property type="term" value="C:MSL complex"/>
    <property type="evidence" value="ECO:0007669"/>
    <property type="project" value="TreeGrafter"/>
</dbReference>
<dbReference type="InterPro" id="IPR008676">
    <property type="entry name" value="MRG"/>
</dbReference>
<evidence type="ECO:0000256" key="6">
    <source>
        <dbReference type="ARBA" id="ARBA00023015"/>
    </source>
</evidence>
<dbReference type="RefSeq" id="XP_030386415.1">
    <property type="nucleotide sequence ID" value="XM_030530555.1"/>
</dbReference>
<feature type="domain" description="MRG" evidence="11">
    <location>
        <begin position="205"/>
        <end position="509"/>
    </location>
</feature>
<evidence type="ECO:0000313" key="13">
    <source>
        <dbReference type="Proteomes" id="UP000504634"/>
    </source>
</evidence>
<evidence type="ECO:0000256" key="1">
    <source>
        <dbReference type="ARBA" id="ARBA00004123"/>
    </source>
</evidence>
<evidence type="ECO:0000313" key="14">
    <source>
        <dbReference type="RefSeq" id="XP_030386415.1"/>
    </source>
</evidence>
<dbReference type="FunFam" id="2.30.30.140:FF:000042">
    <property type="entry name" value="male-specific lethal 3 homolog"/>
    <property type="match status" value="1"/>
</dbReference>
<evidence type="ECO:0000256" key="3">
    <source>
        <dbReference type="ARBA" id="ARBA00022454"/>
    </source>
</evidence>
<dbReference type="Pfam" id="PF05712">
    <property type="entry name" value="MRG"/>
    <property type="match status" value="1"/>
</dbReference>
<keyword evidence="4" id="KW-0832">Ubl conjugation</keyword>